<dbReference type="OrthoDB" id="9812611at2"/>
<organism evidence="2 3">
    <name type="scientific">Aeromicrobium piscarium</name>
    <dbReference type="NCBI Taxonomy" id="2590901"/>
    <lineage>
        <taxon>Bacteria</taxon>
        <taxon>Bacillati</taxon>
        <taxon>Actinomycetota</taxon>
        <taxon>Actinomycetes</taxon>
        <taxon>Propionibacteriales</taxon>
        <taxon>Nocardioidaceae</taxon>
        <taxon>Aeromicrobium</taxon>
    </lineage>
</organism>
<evidence type="ECO:0000259" key="1">
    <source>
        <dbReference type="PROSITE" id="PS51750"/>
    </source>
</evidence>
<dbReference type="EMBL" id="VLNT01000001">
    <property type="protein sequence ID" value="TSD68087.1"/>
    <property type="molecule type" value="Genomic_DNA"/>
</dbReference>
<dbReference type="SMART" id="SM01040">
    <property type="entry name" value="Bro-N"/>
    <property type="match status" value="1"/>
</dbReference>
<evidence type="ECO:0000313" key="2">
    <source>
        <dbReference type="EMBL" id="TSD68087.1"/>
    </source>
</evidence>
<dbReference type="PROSITE" id="PS51750">
    <property type="entry name" value="BRO_N"/>
    <property type="match status" value="1"/>
</dbReference>
<keyword evidence="3" id="KW-1185">Reference proteome</keyword>
<dbReference type="PANTHER" id="PTHR36180">
    <property type="entry name" value="DNA-BINDING PROTEIN-RELATED-RELATED"/>
    <property type="match status" value="1"/>
</dbReference>
<dbReference type="RefSeq" id="WP_143911034.1">
    <property type="nucleotide sequence ID" value="NZ_VLNT01000001.1"/>
</dbReference>
<proteinExistence type="predicted"/>
<dbReference type="Proteomes" id="UP000316988">
    <property type="component" value="Unassembled WGS sequence"/>
</dbReference>
<name>A0A554SP11_9ACTN</name>
<sequence length="247" mass="26629">MTNLSVFTYTGHAVRTLAIDGEPWFVAADVAVVLGYSATEAMTRSMDADEKGLQVLHTPGGDQRVTVISEPGLYDAILRSRIPGAQGFKRWVKHDVLPTIRKTGRYGSDVEMLAALPSSQLLQLAAEAAKRAEESEAALAIATPKAEAYDAFIDADGTYSIGAVAKMVGLSQNKLFDKLRGAGVLISKGAMRNTPYQQYMHHFAVKAYEFERSNGERGTSYTTRVLPSGVEFIRRKVGALPAGSDAA</sequence>
<feature type="domain" description="Bro-N" evidence="1">
    <location>
        <begin position="1"/>
        <end position="104"/>
    </location>
</feature>
<protein>
    <submittedName>
        <fullName evidence="2">Phage antirepressor</fullName>
    </submittedName>
</protein>
<comment type="caution">
    <text evidence="2">The sequence shown here is derived from an EMBL/GenBank/DDBJ whole genome shotgun (WGS) entry which is preliminary data.</text>
</comment>
<dbReference type="InterPro" id="IPR005039">
    <property type="entry name" value="Ant_C"/>
</dbReference>
<gene>
    <name evidence="2" type="ORF">FNM00_00385</name>
</gene>
<dbReference type="Pfam" id="PF03374">
    <property type="entry name" value="ANT"/>
    <property type="match status" value="1"/>
</dbReference>
<dbReference type="PANTHER" id="PTHR36180:SF2">
    <property type="entry name" value="BRO FAMILY PROTEIN"/>
    <property type="match status" value="1"/>
</dbReference>
<dbReference type="Pfam" id="PF02498">
    <property type="entry name" value="Bro-N"/>
    <property type="match status" value="1"/>
</dbReference>
<evidence type="ECO:0000313" key="3">
    <source>
        <dbReference type="Proteomes" id="UP000316988"/>
    </source>
</evidence>
<dbReference type="GO" id="GO:0003677">
    <property type="term" value="F:DNA binding"/>
    <property type="evidence" value="ECO:0007669"/>
    <property type="project" value="InterPro"/>
</dbReference>
<dbReference type="InterPro" id="IPR003497">
    <property type="entry name" value="BRO_N_domain"/>
</dbReference>
<accession>A0A554SP11</accession>
<dbReference type="AlphaFoldDB" id="A0A554SP11"/>
<reference evidence="2 3" key="1">
    <citation type="submission" date="2019-07" db="EMBL/GenBank/DDBJ databases">
        <authorList>
            <person name="Zhao L.H."/>
        </authorList>
    </citation>
    <scope>NUCLEOTIDE SEQUENCE [LARGE SCALE GENOMIC DNA]</scope>
    <source>
        <strain evidence="2 3">Co35</strain>
    </source>
</reference>